<dbReference type="Proteomes" id="UP000078046">
    <property type="component" value="Unassembled WGS sequence"/>
</dbReference>
<keyword evidence="2" id="KW-1185">Reference proteome</keyword>
<dbReference type="EMBL" id="LWCA01000999">
    <property type="protein sequence ID" value="OAF66220.1"/>
    <property type="molecule type" value="Genomic_DNA"/>
</dbReference>
<feature type="non-terminal residue" evidence="1">
    <location>
        <position position="42"/>
    </location>
</feature>
<reference evidence="1 2" key="1">
    <citation type="submission" date="2016-04" db="EMBL/GenBank/DDBJ databases">
        <title>The genome of Intoshia linei affirms orthonectids as highly simplified spiralians.</title>
        <authorList>
            <person name="Mikhailov K.V."/>
            <person name="Slusarev G.S."/>
            <person name="Nikitin M.A."/>
            <person name="Logacheva M.D."/>
            <person name="Penin A."/>
            <person name="Aleoshin V."/>
            <person name="Panchin Y.V."/>
        </authorList>
    </citation>
    <scope>NUCLEOTIDE SEQUENCE [LARGE SCALE GENOMIC DNA]</scope>
    <source>
        <strain evidence="1">Intl2013</strain>
        <tissue evidence="1">Whole animal</tissue>
    </source>
</reference>
<evidence type="ECO:0000313" key="1">
    <source>
        <dbReference type="EMBL" id="OAF66220.1"/>
    </source>
</evidence>
<evidence type="ECO:0000313" key="2">
    <source>
        <dbReference type="Proteomes" id="UP000078046"/>
    </source>
</evidence>
<proteinExistence type="predicted"/>
<organism evidence="1 2">
    <name type="scientific">Intoshia linei</name>
    <dbReference type="NCBI Taxonomy" id="1819745"/>
    <lineage>
        <taxon>Eukaryota</taxon>
        <taxon>Metazoa</taxon>
        <taxon>Spiralia</taxon>
        <taxon>Lophotrochozoa</taxon>
        <taxon>Mesozoa</taxon>
        <taxon>Orthonectida</taxon>
        <taxon>Rhopaluridae</taxon>
        <taxon>Intoshia</taxon>
    </lineage>
</organism>
<gene>
    <name evidence="1" type="ORF">A3Q56_06056</name>
</gene>
<sequence length="42" mass="5082">MSILTALRFLSAGVTSQVFKRFKLEKKKKEKRKRKLESFFFE</sequence>
<dbReference type="AlphaFoldDB" id="A0A177AWJ4"/>
<protein>
    <submittedName>
        <fullName evidence="1">Uncharacterized protein</fullName>
    </submittedName>
</protein>
<accession>A0A177AWJ4</accession>
<comment type="caution">
    <text evidence="1">The sequence shown here is derived from an EMBL/GenBank/DDBJ whole genome shotgun (WGS) entry which is preliminary data.</text>
</comment>
<name>A0A177AWJ4_9BILA</name>